<protein>
    <submittedName>
        <fullName evidence="1">Uncharacterized protein</fullName>
    </submittedName>
</protein>
<name>A0A7W6WGC6_9HYPH</name>
<gene>
    <name evidence="1" type="ORF">GGE12_004401</name>
</gene>
<accession>A0A7W6WGC6</accession>
<dbReference type="Proteomes" id="UP000533641">
    <property type="component" value="Unassembled WGS sequence"/>
</dbReference>
<evidence type="ECO:0000313" key="2">
    <source>
        <dbReference type="Proteomes" id="UP000533641"/>
    </source>
</evidence>
<organism evidence="1 2">
    <name type="scientific">Rhizobium mongolense</name>
    <dbReference type="NCBI Taxonomy" id="57676"/>
    <lineage>
        <taxon>Bacteria</taxon>
        <taxon>Pseudomonadati</taxon>
        <taxon>Pseudomonadota</taxon>
        <taxon>Alphaproteobacteria</taxon>
        <taxon>Hyphomicrobiales</taxon>
        <taxon>Rhizobiaceae</taxon>
        <taxon>Rhizobium/Agrobacterium group</taxon>
        <taxon>Rhizobium</taxon>
    </lineage>
</organism>
<sequence>MLERCSLWSPGIESALEAAGIAFLDGDYSGTGGPGVRLVAPAGKSLDVNTDQTSV</sequence>
<reference evidence="1 2" key="1">
    <citation type="submission" date="2020-08" db="EMBL/GenBank/DDBJ databases">
        <title>Genomic Encyclopedia of Type Strains, Phase IV (KMG-V): Genome sequencing to study the core and pangenomes of soil and plant-associated prokaryotes.</title>
        <authorList>
            <person name="Whitman W."/>
        </authorList>
    </citation>
    <scope>NUCLEOTIDE SEQUENCE [LARGE SCALE GENOMIC DNA]</scope>
    <source>
        <strain evidence="1 2">SEMIA 402</strain>
    </source>
</reference>
<dbReference type="EMBL" id="JACIGM010000009">
    <property type="protein sequence ID" value="MBB4276604.1"/>
    <property type="molecule type" value="Genomic_DNA"/>
</dbReference>
<dbReference type="RefSeq" id="WP_183927421.1">
    <property type="nucleotide sequence ID" value="NZ_JACIGM010000009.1"/>
</dbReference>
<proteinExistence type="predicted"/>
<comment type="caution">
    <text evidence="1">The sequence shown here is derived from an EMBL/GenBank/DDBJ whole genome shotgun (WGS) entry which is preliminary data.</text>
</comment>
<dbReference type="AlphaFoldDB" id="A0A7W6WGC6"/>
<evidence type="ECO:0000313" key="1">
    <source>
        <dbReference type="EMBL" id="MBB4276604.1"/>
    </source>
</evidence>